<protein>
    <submittedName>
        <fullName evidence="1">Uncharacterized protein</fullName>
    </submittedName>
</protein>
<gene>
    <name evidence="1" type="ORF">CDL12_28170</name>
</gene>
<name>A0A2G9G1Z4_9LAMI</name>
<sequence length="341" mass="38895">MLHNCPNHSIWRHIQVHTFYHGLIDRGKDKLNHLKGDSLFETIAKMPQSTKQACPHSVESIHYDSKAQCQAVTRCNGRELQEVTKEIVQAKEKEVSFEEKEKEVKVPLEKFLEVFKKLHINTTFVEALKALCDLGVSINLMPYLIYRTPGLGEAKPTSFTLQLANRPLTYPNGVIEDIFIKVDKFIFPTDFVVLDMEADSEIPTIHGKPFLATGRTLIDVQKGELTMRVKDQQITFNVFKTMRFPNESDECFSINVIGNLAEKEAIVERPMDPFKRVLLELADKDNEEDLEVIKTLDLSKNLKSKGVEPLKITAPSKVLTTSIEELLMLELKPLLNQFRCA</sequence>
<dbReference type="OrthoDB" id="1734538at2759"/>
<dbReference type="CDD" id="cd00303">
    <property type="entry name" value="retropepsin_like"/>
    <property type="match status" value="1"/>
</dbReference>
<organism evidence="1 2">
    <name type="scientific">Handroanthus impetiginosus</name>
    <dbReference type="NCBI Taxonomy" id="429701"/>
    <lineage>
        <taxon>Eukaryota</taxon>
        <taxon>Viridiplantae</taxon>
        <taxon>Streptophyta</taxon>
        <taxon>Embryophyta</taxon>
        <taxon>Tracheophyta</taxon>
        <taxon>Spermatophyta</taxon>
        <taxon>Magnoliopsida</taxon>
        <taxon>eudicotyledons</taxon>
        <taxon>Gunneridae</taxon>
        <taxon>Pentapetalae</taxon>
        <taxon>asterids</taxon>
        <taxon>lamiids</taxon>
        <taxon>Lamiales</taxon>
        <taxon>Bignoniaceae</taxon>
        <taxon>Crescentiina</taxon>
        <taxon>Tabebuia alliance</taxon>
        <taxon>Handroanthus</taxon>
    </lineage>
</organism>
<dbReference type="Proteomes" id="UP000231279">
    <property type="component" value="Unassembled WGS sequence"/>
</dbReference>
<proteinExistence type="predicted"/>
<accession>A0A2G9G1Z4</accession>
<dbReference type="EMBL" id="NKXS01007651">
    <property type="protein sequence ID" value="PIM99338.1"/>
    <property type="molecule type" value="Genomic_DNA"/>
</dbReference>
<evidence type="ECO:0000313" key="2">
    <source>
        <dbReference type="Proteomes" id="UP000231279"/>
    </source>
</evidence>
<dbReference type="PANTHER" id="PTHR33067:SF9">
    <property type="entry name" value="RNA-DIRECTED DNA POLYMERASE"/>
    <property type="match status" value="1"/>
</dbReference>
<evidence type="ECO:0000313" key="1">
    <source>
        <dbReference type="EMBL" id="PIM99338.1"/>
    </source>
</evidence>
<dbReference type="AlphaFoldDB" id="A0A2G9G1Z4"/>
<dbReference type="InterPro" id="IPR021109">
    <property type="entry name" value="Peptidase_aspartic_dom_sf"/>
</dbReference>
<reference evidence="2" key="1">
    <citation type="journal article" date="2018" name="Gigascience">
        <title>Genome assembly of the Pink Ipe (Handroanthus impetiginosus, Bignoniaceae), a highly valued, ecologically keystone Neotropical timber forest tree.</title>
        <authorList>
            <person name="Silva-Junior O.B."/>
            <person name="Grattapaglia D."/>
            <person name="Novaes E."/>
            <person name="Collevatti R.G."/>
        </authorList>
    </citation>
    <scope>NUCLEOTIDE SEQUENCE [LARGE SCALE GENOMIC DNA]</scope>
    <source>
        <strain evidence="2">cv. UFG-1</strain>
    </source>
</reference>
<dbReference type="PANTHER" id="PTHR33067">
    <property type="entry name" value="RNA-DIRECTED DNA POLYMERASE-RELATED"/>
    <property type="match status" value="1"/>
</dbReference>
<dbReference type="Gene3D" id="2.40.70.10">
    <property type="entry name" value="Acid Proteases"/>
    <property type="match status" value="1"/>
</dbReference>
<comment type="caution">
    <text evidence="1">The sequence shown here is derived from an EMBL/GenBank/DDBJ whole genome shotgun (WGS) entry which is preliminary data.</text>
</comment>
<keyword evidence="2" id="KW-1185">Reference proteome</keyword>